<accession>A0A6L6IX66</accession>
<proteinExistence type="predicted"/>
<dbReference type="RefSeq" id="WP_155044326.1">
    <property type="nucleotide sequence ID" value="NZ_WMIH01000007.1"/>
</dbReference>
<evidence type="ECO:0008006" key="3">
    <source>
        <dbReference type="Google" id="ProtNLM"/>
    </source>
</evidence>
<evidence type="ECO:0000313" key="1">
    <source>
        <dbReference type="EMBL" id="MTH64469.1"/>
    </source>
</evidence>
<dbReference type="Proteomes" id="UP000478740">
    <property type="component" value="Unassembled WGS sequence"/>
</dbReference>
<dbReference type="InterPro" id="IPR003737">
    <property type="entry name" value="GlcNAc_PI_deacetylase-related"/>
</dbReference>
<dbReference type="InterPro" id="IPR024078">
    <property type="entry name" value="LmbE-like_dom_sf"/>
</dbReference>
<name>A0A6L6IX66_9RHOB</name>
<evidence type="ECO:0000313" key="2">
    <source>
        <dbReference type="Proteomes" id="UP000478740"/>
    </source>
</evidence>
<keyword evidence="2" id="KW-1185">Reference proteome</keyword>
<dbReference type="AlphaFoldDB" id="A0A6L6IX66"/>
<reference evidence="1 2" key="1">
    <citation type="submission" date="2019-11" db="EMBL/GenBank/DDBJ databases">
        <authorList>
            <person name="Dong K."/>
        </authorList>
    </citation>
    <scope>NUCLEOTIDE SEQUENCE [LARGE SCALE GENOMIC DNA]</scope>
    <source>
        <strain evidence="1 2">DK608</strain>
    </source>
</reference>
<dbReference type="PANTHER" id="PTHR12993">
    <property type="entry name" value="N-ACETYLGLUCOSAMINYL-PHOSPHATIDYLINOSITOL DE-N-ACETYLASE-RELATED"/>
    <property type="match status" value="1"/>
</dbReference>
<comment type="caution">
    <text evidence="1">The sequence shown here is derived from an EMBL/GenBank/DDBJ whole genome shotgun (WGS) entry which is preliminary data.</text>
</comment>
<dbReference type="Gene3D" id="3.40.50.10320">
    <property type="entry name" value="LmbE-like"/>
    <property type="match status" value="1"/>
</dbReference>
<dbReference type="PANTHER" id="PTHR12993:SF11">
    <property type="entry name" value="N-ACETYLGLUCOSAMINYL-PHOSPHATIDYLINOSITOL DE-N-ACETYLASE"/>
    <property type="match status" value="1"/>
</dbReference>
<protein>
    <recommendedName>
        <fullName evidence="3">PIG-L family deacetylase</fullName>
    </recommendedName>
</protein>
<dbReference type="GO" id="GO:0016811">
    <property type="term" value="F:hydrolase activity, acting on carbon-nitrogen (but not peptide) bonds, in linear amides"/>
    <property type="evidence" value="ECO:0007669"/>
    <property type="project" value="TreeGrafter"/>
</dbReference>
<gene>
    <name evidence="1" type="ORF">GL284_09305</name>
</gene>
<dbReference type="SUPFAM" id="SSF102588">
    <property type="entry name" value="LmbE-like"/>
    <property type="match status" value="1"/>
</dbReference>
<sequence length="229" mass="26322">MDHMSPSLFSPDVQRTALTVFAHPDDAEISCFGLLSKLRREGWRIAMVVVTRGENGADVASWDRMNEARRAAESIGAELIFGDFSDGFVTVSGDLVHWIEGLMQEWRPDIVLTHFTGDNRTSHQDHVAVEAAVQIAVRRAPWRPTLLLGEGIDHDMTFRPNWFVDITEDYETKAAAIAMHESQSHKYYMRREHVDVRSRRWDINFSRPSGAAEYLPRYWEAYFLVQHAM</sequence>
<organism evidence="1 2">
    <name type="scientific">Paracoccus shanxieyensis</name>
    <dbReference type="NCBI Taxonomy" id="2675752"/>
    <lineage>
        <taxon>Bacteria</taxon>
        <taxon>Pseudomonadati</taxon>
        <taxon>Pseudomonadota</taxon>
        <taxon>Alphaproteobacteria</taxon>
        <taxon>Rhodobacterales</taxon>
        <taxon>Paracoccaceae</taxon>
        <taxon>Paracoccus</taxon>
    </lineage>
</organism>
<dbReference type="EMBL" id="WMII01000007">
    <property type="protein sequence ID" value="MTH64469.1"/>
    <property type="molecule type" value="Genomic_DNA"/>
</dbReference>
<dbReference type="Pfam" id="PF02585">
    <property type="entry name" value="PIG-L"/>
    <property type="match status" value="1"/>
</dbReference>